<dbReference type="PROSITE" id="PS00061">
    <property type="entry name" value="ADH_SHORT"/>
    <property type="match status" value="1"/>
</dbReference>
<dbReference type="OrthoDB" id="9804774at2"/>
<evidence type="ECO:0000256" key="2">
    <source>
        <dbReference type="ARBA" id="ARBA00023002"/>
    </source>
</evidence>
<dbReference type="GO" id="GO:0048038">
    <property type="term" value="F:quinone binding"/>
    <property type="evidence" value="ECO:0007669"/>
    <property type="project" value="TreeGrafter"/>
</dbReference>
<dbReference type="SUPFAM" id="SSF51735">
    <property type="entry name" value="NAD(P)-binding Rossmann-fold domains"/>
    <property type="match status" value="1"/>
</dbReference>
<dbReference type="InterPro" id="IPR020904">
    <property type="entry name" value="Sc_DH/Rdtase_CS"/>
</dbReference>
<organism evidence="3 4">
    <name type="scientific">Xenorhabdus khoisanae</name>
    <dbReference type="NCBI Taxonomy" id="880157"/>
    <lineage>
        <taxon>Bacteria</taxon>
        <taxon>Pseudomonadati</taxon>
        <taxon>Pseudomonadota</taxon>
        <taxon>Gammaproteobacteria</taxon>
        <taxon>Enterobacterales</taxon>
        <taxon>Morganellaceae</taxon>
        <taxon>Xenorhabdus</taxon>
    </lineage>
</organism>
<dbReference type="PRINTS" id="PR00081">
    <property type="entry name" value="GDHRDH"/>
</dbReference>
<dbReference type="InterPro" id="IPR002347">
    <property type="entry name" value="SDR_fam"/>
</dbReference>
<dbReference type="Proteomes" id="UP000036277">
    <property type="component" value="Unassembled WGS sequence"/>
</dbReference>
<dbReference type="Gene3D" id="3.40.50.720">
    <property type="entry name" value="NAD(P)-binding Rossmann-like Domain"/>
    <property type="match status" value="1"/>
</dbReference>
<comment type="similarity">
    <text evidence="1">Belongs to the short-chain dehydrogenases/reductases (SDR) family.</text>
</comment>
<dbReference type="Pfam" id="PF13561">
    <property type="entry name" value="adh_short_C2"/>
    <property type="match status" value="1"/>
</dbReference>
<dbReference type="RefSeq" id="WP_047963236.1">
    <property type="nucleotide sequence ID" value="NZ_CAWMBG010000060.1"/>
</dbReference>
<dbReference type="CDD" id="cd05233">
    <property type="entry name" value="SDR_c"/>
    <property type="match status" value="1"/>
</dbReference>
<dbReference type="GO" id="GO:0016616">
    <property type="term" value="F:oxidoreductase activity, acting on the CH-OH group of donors, NAD or NADP as acceptor"/>
    <property type="evidence" value="ECO:0007669"/>
    <property type="project" value="TreeGrafter"/>
</dbReference>
<comment type="caution">
    <text evidence="3">The sequence shown here is derived from an EMBL/GenBank/DDBJ whole genome shotgun (WGS) entry which is preliminary data.</text>
</comment>
<proteinExistence type="inferred from homology"/>
<dbReference type="PRINTS" id="PR00080">
    <property type="entry name" value="SDRFAMILY"/>
</dbReference>
<dbReference type="AlphaFoldDB" id="A0A0J5FSY5"/>
<evidence type="ECO:0000313" key="3">
    <source>
        <dbReference type="EMBL" id="KMJ45254.1"/>
    </source>
</evidence>
<gene>
    <name evidence="3" type="ORF">AB204_10045</name>
</gene>
<evidence type="ECO:0008006" key="5">
    <source>
        <dbReference type="Google" id="ProtNLM"/>
    </source>
</evidence>
<dbReference type="InterPro" id="IPR036291">
    <property type="entry name" value="NAD(P)-bd_dom_sf"/>
</dbReference>
<reference evidence="3 4" key="1">
    <citation type="submission" date="2015-06" db="EMBL/GenBank/DDBJ databases">
        <title>Draft Whole-Genome Sequence of the Entomopathogenic Bacterium Xenorhabdus khoisanae.</title>
        <authorList>
            <person name="Naidoo S."/>
            <person name="Featherston J."/>
            <person name="Gray V.M."/>
        </authorList>
    </citation>
    <scope>NUCLEOTIDE SEQUENCE [LARGE SCALE GENOMIC DNA]</scope>
    <source>
        <strain evidence="3 4">MCB</strain>
    </source>
</reference>
<evidence type="ECO:0000313" key="4">
    <source>
        <dbReference type="Proteomes" id="UP000036277"/>
    </source>
</evidence>
<dbReference type="EMBL" id="LFCV01000060">
    <property type="protein sequence ID" value="KMJ45254.1"/>
    <property type="molecule type" value="Genomic_DNA"/>
</dbReference>
<dbReference type="GO" id="GO:0006633">
    <property type="term" value="P:fatty acid biosynthetic process"/>
    <property type="evidence" value="ECO:0007669"/>
    <property type="project" value="TreeGrafter"/>
</dbReference>
<dbReference type="PANTHER" id="PTHR42760:SF133">
    <property type="entry name" value="3-OXOACYL-[ACYL-CARRIER-PROTEIN] REDUCTASE"/>
    <property type="match status" value="1"/>
</dbReference>
<accession>A0A0J5FSY5</accession>
<dbReference type="STRING" id="880157.AB204_10045"/>
<dbReference type="FunFam" id="3.40.50.720:FF:000173">
    <property type="entry name" value="3-oxoacyl-[acyl-carrier protein] reductase"/>
    <property type="match status" value="1"/>
</dbReference>
<dbReference type="PATRIC" id="fig|880157.4.peg.2128"/>
<name>A0A0J5FSY5_9GAMM</name>
<sequence length="243" mass="26470">MLPPKTVVISGGSKGLGAAMISAFLNKGYRVATFSRQSNGFITQQQLSNTNFFYWESVDANDLSKIKSFVNNVNSKFGHIDILINNIARLAEGLLVFSSDNEIISLLNTNILAPIILTRECSKSMLKRNTGVILNVSSINAIKGHKGVSLYSATKAALDGMTRSLAREFGPANIRINSLVPGFFDSDMVSYLSENRRKQILKRTPIGRLSKIEEISKVALFICSEEAAFITGQNIVVDGGISC</sequence>
<keyword evidence="4" id="KW-1185">Reference proteome</keyword>
<evidence type="ECO:0000256" key="1">
    <source>
        <dbReference type="ARBA" id="ARBA00006484"/>
    </source>
</evidence>
<dbReference type="PANTHER" id="PTHR42760">
    <property type="entry name" value="SHORT-CHAIN DEHYDROGENASES/REDUCTASES FAMILY MEMBER"/>
    <property type="match status" value="1"/>
</dbReference>
<protein>
    <recommendedName>
        <fullName evidence="5">3-oxoacyl-ACP reductase</fullName>
    </recommendedName>
</protein>
<keyword evidence="2" id="KW-0560">Oxidoreductase</keyword>